<gene>
    <name evidence="3" type="ORF">ASZ90_001105</name>
</gene>
<comment type="similarity">
    <text evidence="1">Belongs to the glutamate synthase family.</text>
</comment>
<evidence type="ECO:0000256" key="1">
    <source>
        <dbReference type="ARBA" id="ARBA00009716"/>
    </source>
</evidence>
<dbReference type="GO" id="GO:0006537">
    <property type="term" value="P:glutamate biosynthetic process"/>
    <property type="evidence" value="ECO:0007669"/>
    <property type="project" value="InterPro"/>
</dbReference>
<protein>
    <submittedName>
        <fullName evidence="3">Glutamate synthase large chain</fullName>
        <ecNumber evidence="3">1.4.1.13</ecNumber>
    </submittedName>
</protein>
<dbReference type="SUPFAM" id="SSF51395">
    <property type="entry name" value="FMN-linked oxidoreductases"/>
    <property type="match status" value="1"/>
</dbReference>
<sequence length="537" mass="56770">MQVQKTNDVLGTANRGTPAESGLCTLCRADCAGKCETWLSCLRGRDMLYPRDFGIITAGSANTDHQGVSYASLRLAGRVLGPGDDAERMFTGVDLSTSFGRTPGMAVGLPLITGALGSTRVAAVYWNGLAVGCALCGVPLVIGENVAGIDPQAEFKGGRLSKAPELSRRIAVYRRYASATGGILVQQNVEDARNGLAEFLAESHAGEVAVEIKWGQGAKSIGGEIKVGSIDQARFLKTRGYVVDPDPDDPAVSQAFAAGAVRAFARHSRLGHADLGNFERLREQFLATVDRLRALGFARITLKTGAYGLEGLAMAVKCAAEAELDLLTIDGAGGGTGMSPWNMMDHWGVPSLFLHAKARDFAAALDRRGIKPADMAFGGGFAREDHIVKALALGAPYAKLACLGRALMIPAFVGANVEGVLFPEKRAAVNGLWDALPKAVSERGATPEAIFAGYHALRERLGQDETRALPLGAVAFCTLMDKLGAGIQQFLAGMRRFSVGDISRRDVLAANRETVLETGLEHVAESGLEMATRILEA</sequence>
<evidence type="ECO:0000313" key="3">
    <source>
        <dbReference type="EMBL" id="KUG29015.1"/>
    </source>
</evidence>
<proteinExistence type="inferred from homology"/>
<dbReference type="EC" id="1.4.1.13" evidence="3"/>
<keyword evidence="3" id="KW-0560">Oxidoreductase</keyword>
<dbReference type="Pfam" id="PF01645">
    <property type="entry name" value="Glu_synthase"/>
    <property type="match status" value="1"/>
</dbReference>
<dbReference type="InterPro" id="IPR013785">
    <property type="entry name" value="Aldolase_TIM"/>
</dbReference>
<organism evidence="3">
    <name type="scientific">hydrocarbon metagenome</name>
    <dbReference type="NCBI Taxonomy" id="938273"/>
    <lineage>
        <taxon>unclassified sequences</taxon>
        <taxon>metagenomes</taxon>
        <taxon>ecological metagenomes</taxon>
    </lineage>
</organism>
<dbReference type="AlphaFoldDB" id="A0A0W8G7A5"/>
<comment type="caution">
    <text evidence="3">The sequence shown here is derived from an EMBL/GenBank/DDBJ whole genome shotgun (WGS) entry which is preliminary data.</text>
</comment>
<dbReference type="InterPro" id="IPR002932">
    <property type="entry name" value="Glu_synthdom"/>
</dbReference>
<name>A0A0W8G7A5_9ZZZZ</name>
<feature type="domain" description="Glutamate synthase" evidence="2">
    <location>
        <begin position="286"/>
        <end position="400"/>
    </location>
</feature>
<evidence type="ECO:0000259" key="2">
    <source>
        <dbReference type="Pfam" id="PF01645"/>
    </source>
</evidence>
<reference evidence="3" key="1">
    <citation type="journal article" date="2015" name="Proc. Natl. Acad. Sci. U.S.A.">
        <title>Networks of energetic and metabolic interactions define dynamics in microbial communities.</title>
        <authorList>
            <person name="Embree M."/>
            <person name="Liu J.K."/>
            <person name="Al-Bassam M.M."/>
            <person name="Zengler K."/>
        </authorList>
    </citation>
    <scope>NUCLEOTIDE SEQUENCE</scope>
</reference>
<dbReference type="EMBL" id="LNQE01000144">
    <property type="protein sequence ID" value="KUG29015.1"/>
    <property type="molecule type" value="Genomic_DNA"/>
</dbReference>
<accession>A0A0W8G7A5</accession>
<dbReference type="GO" id="GO:0004355">
    <property type="term" value="F:glutamate synthase (NADPH) activity"/>
    <property type="evidence" value="ECO:0007669"/>
    <property type="project" value="UniProtKB-EC"/>
</dbReference>
<dbReference type="Gene3D" id="3.20.20.70">
    <property type="entry name" value="Aldolase class I"/>
    <property type="match status" value="1"/>
</dbReference>